<organism evidence="2 3">
    <name type="scientific">Sulfuritalea hydrogenivorans sk43H</name>
    <dbReference type="NCBI Taxonomy" id="1223802"/>
    <lineage>
        <taxon>Bacteria</taxon>
        <taxon>Pseudomonadati</taxon>
        <taxon>Pseudomonadota</taxon>
        <taxon>Betaproteobacteria</taxon>
        <taxon>Nitrosomonadales</taxon>
        <taxon>Sterolibacteriaceae</taxon>
        <taxon>Sulfuritalea</taxon>
    </lineage>
</organism>
<accession>W0SBL3</accession>
<dbReference type="Proteomes" id="UP000031637">
    <property type="component" value="Chromosome"/>
</dbReference>
<dbReference type="RefSeq" id="WP_041096795.1">
    <property type="nucleotide sequence ID" value="NZ_AP012547.1"/>
</dbReference>
<name>W0SBL3_9PROT</name>
<protein>
    <submittedName>
        <fullName evidence="2">Uncharacterized protein</fullName>
    </submittedName>
</protein>
<sequence length="60" mass="6693">MTGEQNLNLIRQIEEHRGFLLTVLSQNPVLRARAEPRIRQLLEPLPPEPTPESGAGPDVP</sequence>
<dbReference type="EMBL" id="AP012547">
    <property type="protein sequence ID" value="BAO28282.1"/>
    <property type="molecule type" value="Genomic_DNA"/>
</dbReference>
<dbReference type="AlphaFoldDB" id="W0SBL3"/>
<evidence type="ECO:0000313" key="2">
    <source>
        <dbReference type="EMBL" id="BAO28282.1"/>
    </source>
</evidence>
<feature type="region of interest" description="Disordered" evidence="1">
    <location>
        <begin position="40"/>
        <end position="60"/>
    </location>
</feature>
<gene>
    <name evidence="2" type="ORF">SUTH_00468</name>
</gene>
<evidence type="ECO:0000313" key="3">
    <source>
        <dbReference type="Proteomes" id="UP000031637"/>
    </source>
</evidence>
<dbReference type="STRING" id="1223802.SUTH_00468"/>
<evidence type="ECO:0000256" key="1">
    <source>
        <dbReference type="SAM" id="MobiDB-lite"/>
    </source>
</evidence>
<dbReference type="KEGG" id="shd:SUTH_00468"/>
<keyword evidence="3" id="KW-1185">Reference proteome</keyword>
<proteinExistence type="predicted"/>
<dbReference type="HOGENOM" id="CLU_2940133_0_0_4"/>
<reference evidence="2 3" key="1">
    <citation type="journal article" date="2014" name="Syst. Appl. Microbiol.">
        <title>Complete genomes of freshwater sulfur oxidizers Sulfuricella denitrificans skB26 and Sulfuritalea hydrogenivorans sk43H: genetic insights into the sulfur oxidation pathway of betaproteobacteria.</title>
        <authorList>
            <person name="Watanabe T."/>
            <person name="Kojima H."/>
            <person name="Fukui M."/>
        </authorList>
    </citation>
    <scope>NUCLEOTIDE SEQUENCE [LARGE SCALE GENOMIC DNA]</scope>
    <source>
        <strain evidence="2">DSM22779</strain>
    </source>
</reference>